<accession>H5XLA0</accession>
<evidence type="ECO:0000313" key="1">
    <source>
        <dbReference type="EMBL" id="EHR63608.1"/>
    </source>
</evidence>
<dbReference type="HOGENOM" id="CLU_707673_0_0_11"/>
<protein>
    <submittedName>
        <fullName evidence="1">Uncharacterized protein</fullName>
    </submittedName>
</protein>
<proteinExistence type="predicted"/>
<gene>
    <name evidence="1" type="ORF">SaccyDRAFT_4803</name>
</gene>
<sequence>MMDENRRSMPDATSDAALDEALRKLHHEMRADQPRLDDARARVLAAARAESKRRPRRAPVRAGVSRLPFRRWGPVVAAAASVAAAVVVPLAMLSGDTGAVGPAGQAPEQTATAPELTAQDVLSQAAETAESKREYDRPVTFPFLTSQREFVPHLVEGEEGDTFVVGQERLREAWSDDGRVWKLRQHVTSAPEWLGHESDSEPAPVEHAFTGTLCGSTNEPGTGPCVDDEHWYRPQVYSGLVGEEQPLRKLNSMLPEPDETPWRIGGAGNDRADDVFDTAIRALRTEMVPAEVRAAMYRELAELPGIHVTDESVTMRTRMNDIVLENNTGVAVGIDDPDSGQRREIILNLDTGWFVGARAVALDGNELGVASGTVLWSLAPEVAHEPLADEFTAPSCEGKDCRTTSGPIVKTRIEETR</sequence>
<keyword evidence="2" id="KW-1185">Reference proteome</keyword>
<dbReference type="EMBL" id="CM001440">
    <property type="protein sequence ID" value="EHR63608.1"/>
    <property type="molecule type" value="Genomic_DNA"/>
</dbReference>
<dbReference type="AlphaFoldDB" id="H5XLA0"/>
<dbReference type="STRING" id="882082.SaccyDRAFT_4803"/>
<dbReference type="Proteomes" id="UP000002791">
    <property type="component" value="Chromosome"/>
</dbReference>
<organism evidence="1 2">
    <name type="scientific">Saccharomonospora cyanea NA-134</name>
    <dbReference type="NCBI Taxonomy" id="882082"/>
    <lineage>
        <taxon>Bacteria</taxon>
        <taxon>Bacillati</taxon>
        <taxon>Actinomycetota</taxon>
        <taxon>Actinomycetes</taxon>
        <taxon>Pseudonocardiales</taxon>
        <taxon>Pseudonocardiaceae</taxon>
        <taxon>Saccharomonospora</taxon>
    </lineage>
</organism>
<reference evidence="1 2" key="1">
    <citation type="submission" date="2011-11" db="EMBL/GenBank/DDBJ databases">
        <title>The Noncontiguous Finished sequence of Saccharomonospora cyanea NA-134.</title>
        <authorList>
            <consortium name="US DOE Joint Genome Institute"/>
            <person name="Lucas S."/>
            <person name="Han J."/>
            <person name="Lapidus A."/>
            <person name="Cheng J.-F."/>
            <person name="Goodwin L."/>
            <person name="Pitluck S."/>
            <person name="Peters L."/>
            <person name="Ovchinnikova G."/>
            <person name="Lu M."/>
            <person name="Detter J.C."/>
            <person name="Han C."/>
            <person name="Tapia R."/>
            <person name="Land M."/>
            <person name="Hauser L."/>
            <person name="Kyrpides N."/>
            <person name="Ivanova N."/>
            <person name="Pagani I."/>
            <person name="Brambilla E.-M."/>
            <person name="Klenk H.-P."/>
            <person name="Woyke T."/>
        </authorList>
    </citation>
    <scope>NUCLEOTIDE SEQUENCE [LARGE SCALE GENOMIC DNA]</scope>
    <source>
        <strain evidence="1 2">NA-134</strain>
    </source>
</reference>
<name>H5XLA0_9PSEU</name>
<evidence type="ECO:0000313" key="2">
    <source>
        <dbReference type="Proteomes" id="UP000002791"/>
    </source>
</evidence>
<dbReference type="eggNOG" id="ENOG503433N">
    <property type="taxonomic scope" value="Bacteria"/>
</dbReference>